<reference evidence="2 3" key="1">
    <citation type="journal article" date="2014" name="Genome Biol. Evol.">
        <title>The secreted proteins of Achlya hypogyna and Thraustotheca clavata identify the ancestral oomycete secretome and reveal gene acquisitions by horizontal gene transfer.</title>
        <authorList>
            <person name="Misner I."/>
            <person name="Blouin N."/>
            <person name="Leonard G."/>
            <person name="Richards T.A."/>
            <person name="Lane C.E."/>
        </authorList>
    </citation>
    <scope>NUCLEOTIDE SEQUENCE [LARGE SCALE GENOMIC DNA]</scope>
    <source>
        <strain evidence="2 3">ATCC 48635</strain>
    </source>
</reference>
<feature type="region of interest" description="Disordered" evidence="1">
    <location>
        <begin position="634"/>
        <end position="694"/>
    </location>
</feature>
<sequence length="736" mass="77656">MDTESLQQRETKAKNLLSSIVALAFADGDESEKDAATFAAEAGQIQAMLRDQAVFRFVHAGNAYNKFFNHMITMSKDAAVYKQVAALEYLAVIVAGSAIETLEPRVPKVLDVVYHALKHQHSSVCVPALRIVADLLAAADDATPEGRRAIIEQISRLAPLILQHLHSVPLTAETTTYFVASYDALLMGLTHHSTSFRSFAIKIEQACLLVLNPPMDVAVARAVVPSAAACLGAVANATAADATSSMWTQLVERALLALHYQLDLASGKDKASEGRNRPGALKLWVKDTVYGSLPLYLQAQRVAFKFEALGAILTALLRTPSIGEKDVAAVAPDFLALLRRAFSVRADAVGKASAVSEDGRQLPSSVLFGILGQLQAPLLTALTALVTRAHVTLFRSAAAVAKVVSLACHGAASAALPALHAALQTLVASLGAGGYATTTQFVVQWALAEAETVLAQTRAKASLTVVAPKALNAKKRRRDNLPLVSESTATSLPLEQRAALRAHLNGALGTLAAALHAAGMFVPAADRRRVASIVAACRADTVLALDADAITLLGLADAVVVDAQGHRGAALAHSMQAWTARQSGRLRALALSVGESLLHPRAPPMSVELAAATTEPQAPRGLSTQRVTAALAQDMDWDDESGDEDAEDAAKEEAEDDDEEDEVDDKKDESAKRQKIDDAPAPVEEAVVAEKPTAAVEEPAVVAKEAVQEPAVAAPASAVPEADEEEFDFPDIVDED</sequence>
<dbReference type="SUPFAM" id="SSF48371">
    <property type="entry name" value="ARM repeat"/>
    <property type="match status" value="1"/>
</dbReference>
<evidence type="ECO:0000313" key="3">
    <source>
        <dbReference type="Proteomes" id="UP000243579"/>
    </source>
</evidence>
<proteinExistence type="predicted"/>
<name>A0A1V9ZTC0_ACHHY</name>
<evidence type="ECO:0000313" key="2">
    <source>
        <dbReference type="EMBL" id="OQS01211.1"/>
    </source>
</evidence>
<feature type="compositionally biased region" description="Acidic residues" evidence="1">
    <location>
        <begin position="653"/>
        <end position="663"/>
    </location>
</feature>
<evidence type="ECO:0000256" key="1">
    <source>
        <dbReference type="SAM" id="MobiDB-lite"/>
    </source>
</evidence>
<protein>
    <submittedName>
        <fullName evidence="2">Uncharacterized protein</fullName>
    </submittedName>
</protein>
<dbReference type="InterPro" id="IPR016024">
    <property type="entry name" value="ARM-type_fold"/>
</dbReference>
<organism evidence="2 3">
    <name type="scientific">Achlya hypogyna</name>
    <name type="common">Oomycete</name>
    <name type="synonym">Protoachlya hypogyna</name>
    <dbReference type="NCBI Taxonomy" id="1202772"/>
    <lineage>
        <taxon>Eukaryota</taxon>
        <taxon>Sar</taxon>
        <taxon>Stramenopiles</taxon>
        <taxon>Oomycota</taxon>
        <taxon>Saprolegniomycetes</taxon>
        <taxon>Saprolegniales</taxon>
        <taxon>Achlyaceae</taxon>
        <taxon>Achlya</taxon>
    </lineage>
</organism>
<feature type="compositionally biased region" description="Basic and acidic residues" evidence="1">
    <location>
        <begin position="664"/>
        <end position="678"/>
    </location>
</feature>
<feature type="region of interest" description="Disordered" evidence="1">
    <location>
        <begin position="710"/>
        <end position="736"/>
    </location>
</feature>
<feature type="compositionally biased region" description="Acidic residues" evidence="1">
    <location>
        <begin position="721"/>
        <end position="736"/>
    </location>
</feature>
<feature type="compositionally biased region" description="Low complexity" evidence="1">
    <location>
        <begin position="710"/>
        <end position="720"/>
    </location>
</feature>
<dbReference type="EMBL" id="JNBR01000013">
    <property type="protein sequence ID" value="OQS01211.1"/>
    <property type="molecule type" value="Genomic_DNA"/>
</dbReference>
<feature type="compositionally biased region" description="Acidic residues" evidence="1">
    <location>
        <begin position="635"/>
        <end position="647"/>
    </location>
</feature>
<comment type="caution">
    <text evidence="2">The sequence shown here is derived from an EMBL/GenBank/DDBJ whole genome shotgun (WGS) entry which is preliminary data.</text>
</comment>
<dbReference type="AlphaFoldDB" id="A0A1V9ZTC0"/>
<feature type="compositionally biased region" description="Low complexity" evidence="1">
    <location>
        <begin position="679"/>
        <end position="694"/>
    </location>
</feature>
<dbReference type="OrthoDB" id="73962at2759"/>
<keyword evidence="3" id="KW-1185">Reference proteome</keyword>
<dbReference type="Proteomes" id="UP000243579">
    <property type="component" value="Unassembled WGS sequence"/>
</dbReference>
<accession>A0A1V9ZTC0</accession>
<gene>
    <name evidence="2" type="ORF">ACHHYP_01786</name>
</gene>